<dbReference type="InterPro" id="IPR035965">
    <property type="entry name" value="PAS-like_dom_sf"/>
</dbReference>
<comment type="caution">
    <text evidence="8">The sequence shown here is derived from an EMBL/GenBank/DDBJ whole genome shotgun (WGS) entry which is preliminary data.</text>
</comment>
<dbReference type="InterPro" id="IPR000014">
    <property type="entry name" value="PAS"/>
</dbReference>
<dbReference type="InterPro" id="IPR013767">
    <property type="entry name" value="PAS_fold"/>
</dbReference>
<dbReference type="SUPFAM" id="SSF55785">
    <property type="entry name" value="PYP-like sensor domain (PAS domain)"/>
    <property type="match status" value="2"/>
</dbReference>
<dbReference type="Gene3D" id="3.30.450.20">
    <property type="entry name" value="PAS domain"/>
    <property type="match status" value="2"/>
</dbReference>
<evidence type="ECO:0000313" key="9">
    <source>
        <dbReference type="Proteomes" id="UP000188627"/>
    </source>
</evidence>
<proteinExistence type="predicted"/>
<dbReference type="CDD" id="cd00082">
    <property type="entry name" value="HisKA"/>
    <property type="match status" value="1"/>
</dbReference>
<dbReference type="InterPro" id="IPR003661">
    <property type="entry name" value="HisK_dim/P_dom"/>
</dbReference>
<dbReference type="Pfam" id="PF02518">
    <property type="entry name" value="HATPase_c"/>
    <property type="match status" value="1"/>
</dbReference>
<dbReference type="PRINTS" id="PR00344">
    <property type="entry name" value="BCTRLSENSOR"/>
</dbReference>
<comment type="catalytic activity">
    <reaction evidence="1">
        <text>ATP + protein L-histidine = ADP + protein N-phospho-L-histidine.</text>
        <dbReference type="EC" id="2.7.13.3"/>
    </reaction>
</comment>
<evidence type="ECO:0000256" key="2">
    <source>
        <dbReference type="ARBA" id="ARBA00012438"/>
    </source>
</evidence>
<dbReference type="EC" id="2.7.13.3" evidence="2"/>
<dbReference type="InterPro" id="IPR036890">
    <property type="entry name" value="HATPase_C_sf"/>
</dbReference>
<evidence type="ECO:0000313" key="8">
    <source>
        <dbReference type="EMBL" id="OOE89261.1"/>
    </source>
</evidence>
<sequence length="639" mass="70381">MGRFLFEAGKMNEQSTMDGRCARGSQAHYKALVDSAAAAILVIDDQGIILDANPFTHTLLGYAQNQLVGQDVECLMPPEHQGKHGQYLKKYLVTGEPNVIGTGRRVSARHRDGRLIPIHLAVSEVWIDERREFIGIMSDLSALTHAQATVQHERNRLKTIIDAIGNPVFVRELGGQYALANRACLQAVGVDHVSQLADAFGRALPDGMRDTLNALDHQLTVDGEPVHIDVTLRDGRTFKLAKTLIHHLAGEPYAIVTVAYDATTLLRAMQEAERANQAKSDFLSAMSHELRTPLNSVLGYAQLLLKSPDPTLSDSQHQYVEQIHQSGRHLLALINDVLDLAKIEAGQTVLHLTWYPVSALINDAIQTLSPLAERQNVSLKNCLPAEQEGDLYVDPTRFKQILINLLSNAVKYNHPHGRVWVDAHAHHGNLTMTVNDTGIGIADDQLDGLFEPFNRLVAEDSLIEGAGVGLAVTYQLVSQMQGEIRVASQQGKGSAFSVTFPYRAKPQPSKTEIAEASDANIRLTQPHRVLYIDQGSHQQRLVSDCFEDWPLLTLHHAHDFSLAEAMTHTLSPSLFIINGNDLARMPAHWTCLVENKPLIILEVEGQAHSSAATQHIRLHQPVSSSDLAAAIQSLLEDKE</sequence>
<reference evidence="9" key="1">
    <citation type="submission" date="2017-01" db="EMBL/GenBank/DDBJ databases">
        <title>Draft genome of the species Salinivibrio sharmensis.</title>
        <authorList>
            <person name="Lopez-Hermoso C."/>
            <person name="De La Haba R."/>
            <person name="Sanchez-Porro C."/>
            <person name="Ventosa A."/>
        </authorList>
    </citation>
    <scope>NUCLEOTIDE SEQUENCE [LARGE SCALE GENOMIC DNA]</scope>
    <source>
        <strain evidence="9">CBH463</strain>
    </source>
</reference>
<dbReference type="NCBIfam" id="TIGR00229">
    <property type="entry name" value="sensory_box"/>
    <property type="match status" value="1"/>
</dbReference>
<protein>
    <recommendedName>
        <fullName evidence="2">histidine kinase</fullName>
        <ecNumber evidence="2">2.7.13.3</ecNumber>
    </recommendedName>
</protein>
<evidence type="ECO:0000259" key="6">
    <source>
        <dbReference type="PROSITE" id="PS50109"/>
    </source>
</evidence>
<dbReference type="InterPro" id="IPR036097">
    <property type="entry name" value="HisK_dim/P_sf"/>
</dbReference>
<dbReference type="PROSITE" id="PS50112">
    <property type="entry name" value="PAS"/>
    <property type="match status" value="1"/>
</dbReference>
<dbReference type="SUPFAM" id="SSF55874">
    <property type="entry name" value="ATPase domain of HSP90 chaperone/DNA topoisomerase II/histidine kinase"/>
    <property type="match status" value="1"/>
</dbReference>
<evidence type="ECO:0000256" key="5">
    <source>
        <dbReference type="ARBA" id="ARBA00022777"/>
    </source>
</evidence>
<dbReference type="SUPFAM" id="SSF47384">
    <property type="entry name" value="Homodimeric domain of signal transducing histidine kinase"/>
    <property type="match status" value="1"/>
</dbReference>
<dbReference type="EMBL" id="MUFC01000004">
    <property type="protein sequence ID" value="OOE89261.1"/>
    <property type="molecule type" value="Genomic_DNA"/>
</dbReference>
<dbReference type="Gene3D" id="1.10.287.130">
    <property type="match status" value="1"/>
</dbReference>
<keyword evidence="4" id="KW-0808">Transferase</keyword>
<dbReference type="SMART" id="SM00388">
    <property type="entry name" value="HisKA"/>
    <property type="match status" value="1"/>
</dbReference>
<evidence type="ECO:0000256" key="1">
    <source>
        <dbReference type="ARBA" id="ARBA00000085"/>
    </source>
</evidence>
<organism evidence="8 9">
    <name type="scientific">Salinivibrio sharmensis</name>
    <dbReference type="NCBI Taxonomy" id="390883"/>
    <lineage>
        <taxon>Bacteria</taxon>
        <taxon>Pseudomonadati</taxon>
        <taxon>Pseudomonadota</taxon>
        <taxon>Gammaproteobacteria</taxon>
        <taxon>Vibrionales</taxon>
        <taxon>Vibrionaceae</taxon>
        <taxon>Salinivibrio</taxon>
    </lineage>
</organism>
<dbReference type="Pfam" id="PF13188">
    <property type="entry name" value="PAS_8"/>
    <property type="match status" value="1"/>
</dbReference>
<keyword evidence="5" id="KW-0418">Kinase</keyword>
<dbReference type="InterPro" id="IPR005467">
    <property type="entry name" value="His_kinase_dom"/>
</dbReference>
<dbReference type="Pfam" id="PF00989">
    <property type="entry name" value="PAS"/>
    <property type="match status" value="1"/>
</dbReference>
<evidence type="ECO:0000256" key="4">
    <source>
        <dbReference type="ARBA" id="ARBA00022679"/>
    </source>
</evidence>
<feature type="domain" description="Histidine kinase" evidence="6">
    <location>
        <begin position="285"/>
        <end position="504"/>
    </location>
</feature>
<keyword evidence="3" id="KW-0597">Phosphoprotein</keyword>
<dbReference type="Proteomes" id="UP000188627">
    <property type="component" value="Unassembled WGS sequence"/>
</dbReference>
<accession>A0ABX3KJ69</accession>
<feature type="domain" description="PAS" evidence="7">
    <location>
        <begin position="25"/>
        <end position="95"/>
    </location>
</feature>
<dbReference type="SMART" id="SM00387">
    <property type="entry name" value="HATPase_c"/>
    <property type="match status" value="1"/>
</dbReference>
<dbReference type="Gene3D" id="3.30.565.10">
    <property type="entry name" value="Histidine kinase-like ATPase, C-terminal domain"/>
    <property type="match status" value="1"/>
</dbReference>
<dbReference type="SMART" id="SM00091">
    <property type="entry name" value="PAS"/>
    <property type="match status" value="2"/>
</dbReference>
<dbReference type="CDD" id="cd00130">
    <property type="entry name" value="PAS"/>
    <property type="match status" value="1"/>
</dbReference>
<keyword evidence="9" id="KW-1185">Reference proteome</keyword>
<dbReference type="InterPro" id="IPR004358">
    <property type="entry name" value="Sig_transdc_His_kin-like_C"/>
</dbReference>
<gene>
    <name evidence="8" type="ORF">BZG74_05315</name>
</gene>
<dbReference type="PANTHER" id="PTHR43047">
    <property type="entry name" value="TWO-COMPONENT HISTIDINE PROTEIN KINASE"/>
    <property type="match status" value="1"/>
</dbReference>
<dbReference type="InterPro" id="IPR003594">
    <property type="entry name" value="HATPase_dom"/>
</dbReference>
<dbReference type="PROSITE" id="PS50109">
    <property type="entry name" value="HIS_KIN"/>
    <property type="match status" value="1"/>
</dbReference>
<evidence type="ECO:0000259" key="7">
    <source>
        <dbReference type="PROSITE" id="PS50112"/>
    </source>
</evidence>
<evidence type="ECO:0000256" key="3">
    <source>
        <dbReference type="ARBA" id="ARBA00022553"/>
    </source>
</evidence>
<dbReference type="Pfam" id="PF00512">
    <property type="entry name" value="HisKA"/>
    <property type="match status" value="1"/>
</dbReference>
<name>A0ABX3KJ69_9GAMM</name>